<dbReference type="RefSeq" id="WP_265764703.1">
    <property type="nucleotide sequence ID" value="NZ_JAGGJA010000002.1"/>
</dbReference>
<evidence type="ECO:0000256" key="9">
    <source>
        <dbReference type="RuleBase" id="RU004249"/>
    </source>
</evidence>
<dbReference type="Proteomes" id="UP001207918">
    <property type="component" value="Unassembled WGS sequence"/>
</dbReference>
<evidence type="ECO:0000256" key="3">
    <source>
        <dbReference type="ARBA" id="ARBA00022679"/>
    </source>
</evidence>
<dbReference type="GO" id="GO:0016491">
    <property type="term" value="F:oxidoreductase activity"/>
    <property type="evidence" value="ECO:0007669"/>
    <property type="project" value="UniProtKB-KW"/>
</dbReference>
<dbReference type="EMBL" id="JAGGJA010000002">
    <property type="protein sequence ID" value="MCW9706005.1"/>
    <property type="molecule type" value="Genomic_DNA"/>
</dbReference>
<dbReference type="InterPro" id="IPR005260">
    <property type="entry name" value="Asp_kin_monofn"/>
</dbReference>
<protein>
    <recommendedName>
        <fullName evidence="8">Aspartokinase</fullName>
        <ecNumber evidence="8">2.7.2.4</ecNumber>
    </recommendedName>
</protein>
<dbReference type="InterPro" id="IPR045865">
    <property type="entry name" value="ACT-like_dom_sf"/>
</dbReference>
<dbReference type="NCBIfam" id="TIGR00657">
    <property type="entry name" value="asp_kinases"/>
    <property type="match status" value="1"/>
</dbReference>
<sequence length="449" mass="49249">MTILKFGGTSMGNENTWRQVLQIITRYEHPFIIVSATSDTTRQLIKTAKLALADPEKAYEHASKIEQRHQKLITNFLANVTITHHSIRKKCQEWIKKQNQQLHKLIAQIDAEKEINPATMDAIASIGEQLSSYLFAQCGQALGLPTQWINAADVIRTNSDFGQATPDLTYITNNLSAIHQLSADTIPVMGGFYGQDNHGNITTLGFEGSDYSASLMGAALSADAIEIWTDVSGIYTCDPRVIDEAYPIPELSFQEATELAYFGAKVLHPSTTKPAALKDIPIKVKNIFDPDAPGTHISTKVTSNGTAKAMTFKEEALICTVNSSHTVMGYEFLANVFKTLQSLHLPVDVVTTTEASVSIAIPPCSQLETLVEQLQSAGRIDLQENQAIISIVGCNPQQSTLLIKETLDGIGEDIINMLSFSHAKRNLNVVLNSDRLLTAVKAIHRKIFT</sequence>
<dbReference type="CDD" id="cd04243">
    <property type="entry name" value="AAK_AK-HSDH-like"/>
    <property type="match status" value="1"/>
</dbReference>
<keyword evidence="3 8" id="KW-0808">Transferase</keyword>
<keyword evidence="4" id="KW-0547">Nucleotide-binding</keyword>
<dbReference type="InterPro" id="IPR018042">
    <property type="entry name" value="Aspartate_kinase_CS"/>
</dbReference>
<dbReference type="Gene3D" id="3.40.1160.10">
    <property type="entry name" value="Acetylglutamate kinase-like"/>
    <property type="match status" value="1"/>
</dbReference>
<evidence type="ECO:0000256" key="5">
    <source>
        <dbReference type="ARBA" id="ARBA00022777"/>
    </source>
</evidence>
<reference evidence="11 12" key="1">
    <citation type="submission" date="2021-03" db="EMBL/GenBank/DDBJ databases">
        <title>Aliifodinibius sp. nov., a new bacterium isolated from saline soil.</title>
        <authorList>
            <person name="Galisteo C."/>
            <person name="De La Haba R."/>
            <person name="Sanchez-Porro C."/>
            <person name="Ventosa A."/>
        </authorList>
    </citation>
    <scope>NUCLEOTIDE SEQUENCE [LARGE SCALE GENOMIC DNA]</scope>
    <source>
        <strain evidence="11 12">1BSP15-2V2</strain>
    </source>
</reference>
<dbReference type="Gene3D" id="3.30.70.260">
    <property type="match status" value="2"/>
</dbReference>
<comment type="pathway">
    <text evidence="9">Amino-acid biosynthesis; L-methionine biosynthesis via de novo pathway; L-homoserine from L-aspartate: step 1/3.</text>
</comment>
<evidence type="ECO:0000313" key="11">
    <source>
        <dbReference type="EMBL" id="MCW9706005.1"/>
    </source>
</evidence>
<keyword evidence="12" id="KW-1185">Reference proteome</keyword>
<keyword evidence="5 8" id="KW-0418">Kinase</keyword>
<evidence type="ECO:0000256" key="7">
    <source>
        <dbReference type="ARBA" id="ARBA00047872"/>
    </source>
</evidence>
<keyword evidence="6" id="KW-0067">ATP-binding</keyword>
<organism evidence="11 12">
    <name type="scientific">Fodinibius salsisoli</name>
    <dbReference type="NCBI Taxonomy" id="2820877"/>
    <lineage>
        <taxon>Bacteria</taxon>
        <taxon>Pseudomonadati</taxon>
        <taxon>Balneolota</taxon>
        <taxon>Balneolia</taxon>
        <taxon>Balneolales</taxon>
        <taxon>Balneolaceae</taxon>
        <taxon>Fodinibius</taxon>
    </lineage>
</organism>
<comment type="pathway">
    <text evidence="9">Amino-acid biosynthesis; L-threonine biosynthesis; L-threonine from L-aspartate: step 1/5.</text>
</comment>
<dbReference type="PANTHER" id="PTHR21499:SF59">
    <property type="entry name" value="ASPARTOKINASE"/>
    <property type="match status" value="1"/>
</dbReference>
<gene>
    <name evidence="11" type="ORF">J6I44_04040</name>
</gene>
<keyword evidence="11" id="KW-0560">Oxidoreductase</keyword>
<name>A0ABT3PJ94_9BACT</name>
<comment type="similarity">
    <text evidence="2 8">Belongs to the aspartokinase family.</text>
</comment>
<dbReference type="EC" id="2.7.2.4" evidence="8"/>
<dbReference type="PIRSF" id="PIRSF000726">
    <property type="entry name" value="Asp_kin"/>
    <property type="match status" value="1"/>
</dbReference>
<comment type="pathway">
    <text evidence="1 9">Amino-acid biosynthesis; L-lysine biosynthesis via DAP pathway; (S)-tetrahydrodipicolinate from L-aspartate: step 1/4.</text>
</comment>
<accession>A0ABT3PJ94</accession>
<dbReference type="PROSITE" id="PS00324">
    <property type="entry name" value="ASPARTOKINASE"/>
    <property type="match status" value="1"/>
</dbReference>
<dbReference type="GO" id="GO:0004072">
    <property type="term" value="F:aspartate kinase activity"/>
    <property type="evidence" value="ECO:0007669"/>
    <property type="project" value="UniProtKB-EC"/>
</dbReference>
<dbReference type="SUPFAM" id="SSF55021">
    <property type="entry name" value="ACT-like"/>
    <property type="match status" value="1"/>
</dbReference>
<dbReference type="InterPro" id="IPR001048">
    <property type="entry name" value="Asp/Glu/Uridylate_kinase"/>
</dbReference>
<proteinExistence type="inferred from homology"/>
<dbReference type="SUPFAM" id="SSF53633">
    <property type="entry name" value="Carbamate kinase-like"/>
    <property type="match status" value="1"/>
</dbReference>
<evidence type="ECO:0000256" key="2">
    <source>
        <dbReference type="ARBA" id="ARBA00010122"/>
    </source>
</evidence>
<comment type="catalytic activity">
    <reaction evidence="7 8">
        <text>L-aspartate + ATP = 4-phospho-L-aspartate + ADP</text>
        <dbReference type="Rhea" id="RHEA:23776"/>
        <dbReference type="ChEBI" id="CHEBI:29991"/>
        <dbReference type="ChEBI" id="CHEBI:30616"/>
        <dbReference type="ChEBI" id="CHEBI:57535"/>
        <dbReference type="ChEBI" id="CHEBI:456216"/>
        <dbReference type="EC" id="2.7.2.4"/>
    </reaction>
</comment>
<evidence type="ECO:0000256" key="4">
    <source>
        <dbReference type="ARBA" id="ARBA00022741"/>
    </source>
</evidence>
<feature type="domain" description="Aspartate/glutamate/uridylate kinase" evidence="10">
    <location>
        <begin position="2"/>
        <end position="286"/>
    </location>
</feature>
<dbReference type="InterPro" id="IPR036393">
    <property type="entry name" value="AceGlu_kinase-like_sf"/>
</dbReference>
<evidence type="ECO:0000256" key="6">
    <source>
        <dbReference type="ARBA" id="ARBA00022840"/>
    </source>
</evidence>
<evidence type="ECO:0000259" key="10">
    <source>
        <dbReference type="Pfam" id="PF00696"/>
    </source>
</evidence>
<evidence type="ECO:0000256" key="8">
    <source>
        <dbReference type="RuleBase" id="RU003448"/>
    </source>
</evidence>
<dbReference type="Pfam" id="PF00696">
    <property type="entry name" value="AA_kinase"/>
    <property type="match status" value="1"/>
</dbReference>
<dbReference type="PANTHER" id="PTHR21499">
    <property type="entry name" value="ASPARTATE KINASE"/>
    <property type="match status" value="1"/>
</dbReference>
<dbReference type="InterPro" id="IPR001341">
    <property type="entry name" value="Asp_kinase"/>
</dbReference>
<evidence type="ECO:0000256" key="1">
    <source>
        <dbReference type="ARBA" id="ARBA00004766"/>
    </source>
</evidence>
<evidence type="ECO:0000313" key="12">
    <source>
        <dbReference type="Proteomes" id="UP001207918"/>
    </source>
</evidence>
<comment type="caution">
    <text evidence="11">The sequence shown here is derived from an EMBL/GenBank/DDBJ whole genome shotgun (WGS) entry which is preliminary data.</text>
</comment>
<keyword evidence="9" id="KW-0028">Amino-acid biosynthesis</keyword>